<evidence type="ECO:0000256" key="1">
    <source>
        <dbReference type="SAM" id="MobiDB-lite"/>
    </source>
</evidence>
<evidence type="ECO:0000313" key="2">
    <source>
        <dbReference type="EMBL" id="CAK7902263.1"/>
    </source>
</evidence>
<dbReference type="AlphaFoldDB" id="A0AAV1T887"/>
<reference evidence="2" key="1">
    <citation type="submission" date="2024-01" db="EMBL/GenBank/DDBJ databases">
        <authorList>
            <person name="Webb A."/>
        </authorList>
    </citation>
    <scope>NUCLEOTIDE SEQUENCE</scope>
    <source>
        <strain evidence="2">Pm1</strain>
    </source>
</reference>
<proteinExistence type="predicted"/>
<feature type="region of interest" description="Disordered" evidence="1">
    <location>
        <begin position="1"/>
        <end position="32"/>
    </location>
</feature>
<dbReference type="EMBL" id="CAKLBY020000024">
    <property type="protein sequence ID" value="CAK7902263.1"/>
    <property type="molecule type" value="Genomic_DNA"/>
</dbReference>
<organism evidence="2 3">
    <name type="scientific">Peronospora matthiolae</name>
    <dbReference type="NCBI Taxonomy" id="2874970"/>
    <lineage>
        <taxon>Eukaryota</taxon>
        <taxon>Sar</taxon>
        <taxon>Stramenopiles</taxon>
        <taxon>Oomycota</taxon>
        <taxon>Peronosporomycetes</taxon>
        <taxon>Peronosporales</taxon>
        <taxon>Peronosporaceae</taxon>
        <taxon>Peronospora</taxon>
    </lineage>
</organism>
<gene>
    <name evidence="2" type="ORF">PM001_LOCUS2473</name>
</gene>
<sequence>MQTTTRQGEAGEEHTVREATRRDETQAPTWSLLADKRLRRRVAKETE</sequence>
<feature type="compositionally biased region" description="Basic and acidic residues" evidence="1">
    <location>
        <begin position="9"/>
        <end position="25"/>
    </location>
</feature>
<comment type="caution">
    <text evidence="2">The sequence shown here is derived from an EMBL/GenBank/DDBJ whole genome shotgun (WGS) entry which is preliminary data.</text>
</comment>
<name>A0AAV1T887_9STRA</name>
<accession>A0AAV1T887</accession>
<evidence type="ECO:0000313" key="3">
    <source>
        <dbReference type="Proteomes" id="UP001162060"/>
    </source>
</evidence>
<protein>
    <submittedName>
        <fullName evidence="2">Uncharacterized protein</fullName>
    </submittedName>
</protein>
<dbReference type="Proteomes" id="UP001162060">
    <property type="component" value="Unassembled WGS sequence"/>
</dbReference>